<keyword evidence="8" id="KW-0804">Transcription</keyword>
<keyword evidence="5" id="KW-0863">Zinc-finger</keyword>
<comment type="similarity">
    <text evidence="2">Belongs to the NFX1 family.</text>
</comment>
<comment type="subcellular location">
    <subcellularLocation>
        <location evidence="1">Nucleus</location>
    </subcellularLocation>
</comment>
<feature type="compositionally biased region" description="Acidic residues" evidence="10">
    <location>
        <begin position="1060"/>
        <end position="1069"/>
    </location>
</feature>
<dbReference type="InterPro" id="IPR001374">
    <property type="entry name" value="R3H_dom"/>
</dbReference>
<dbReference type="Proteomes" id="UP000186601">
    <property type="component" value="Unassembled WGS sequence"/>
</dbReference>
<keyword evidence="6" id="KW-0862">Zinc</keyword>
<evidence type="ECO:0000256" key="6">
    <source>
        <dbReference type="ARBA" id="ARBA00022833"/>
    </source>
</evidence>
<evidence type="ECO:0000256" key="9">
    <source>
        <dbReference type="ARBA" id="ARBA00023242"/>
    </source>
</evidence>
<dbReference type="STRING" id="98765.A0A2R6PVK8"/>
<feature type="domain" description="R3H" evidence="11">
    <location>
        <begin position="881"/>
        <end position="943"/>
    </location>
</feature>
<dbReference type="GO" id="GO:0008270">
    <property type="term" value="F:zinc ion binding"/>
    <property type="evidence" value="ECO:0007669"/>
    <property type="project" value="UniProtKB-KW"/>
</dbReference>
<dbReference type="InterPro" id="IPR036867">
    <property type="entry name" value="R3H_dom_sf"/>
</dbReference>
<evidence type="ECO:0000256" key="1">
    <source>
        <dbReference type="ARBA" id="ARBA00004123"/>
    </source>
</evidence>
<keyword evidence="9" id="KW-0539">Nucleus</keyword>
<evidence type="ECO:0000256" key="4">
    <source>
        <dbReference type="ARBA" id="ARBA00022737"/>
    </source>
</evidence>
<evidence type="ECO:0000313" key="12">
    <source>
        <dbReference type="EMBL" id="PSR97592.1"/>
    </source>
</evidence>
<dbReference type="GO" id="GO:0000977">
    <property type="term" value="F:RNA polymerase II transcription regulatory region sequence-specific DNA binding"/>
    <property type="evidence" value="ECO:0007669"/>
    <property type="project" value="TreeGrafter"/>
</dbReference>
<protein>
    <recommendedName>
        <fullName evidence="11">R3H domain-containing protein</fullName>
    </recommendedName>
</protein>
<dbReference type="GO" id="GO:0005634">
    <property type="term" value="C:nucleus"/>
    <property type="evidence" value="ECO:0007669"/>
    <property type="project" value="UniProtKB-SubCell"/>
</dbReference>
<proteinExistence type="inferred from homology"/>
<dbReference type="EMBL" id="MLYV02000433">
    <property type="protein sequence ID" value="PSR97592.1"/>
    <property type="molecule type" value="Genomic_DNA"/>
</dbReference>
<reference evidence="12 13" key="1">
    <citation type="submission" date="2018-02" db="EMBL/GenBank/DDBJ databases">
        <title>Genome sequence of the basidiomycete white-rot fungus Phlebia centrifuga.</title>
        <authorList>
            <person name="Granchi Z."/>
            <person name="Peng M."/>
            <person name="de Vries R.P."/>
            <person name="Hilden K."/>
            <person name="Makela M.R."/>
            <person name="Grigoriev I."/>
            <person name="Riley R."/>
        </authorList>
    </citation>
    <scope>NUCLEOTIDE SEQUENCE [LARGE SCALE GENOMIC DNA]</scope>
    <source>
        <strain evidence="12 13">FBCC195</strain>
    </source>
</reference>
<organism evidence="12 13">
    <name type="scientific">Hermanssonia centrifuga</name>
    <dbReference type="NCBI Taxonomy" id="98765"/>
    <lineage>
        <taxon>Eukaryota</taxon>
        <taxon>Fungi</taxon>
        <taxon>Dikarya</taxon>
        <taxon>Basidiomycota</taxon>
        <taxon>Agaricomycotina</taxon>
        <taxon>Agaricomycetes</taxon>
        <taxon>Polyporales</taxon>
        <taxon>Meruliaceae</taxon>
        <taxon>Hermanssonia</taxon>
    </lineage>
</organism>
<feature type="region of interest" description="Disordered" evidence="10">
    <location>
        <begin position="983"/>
        <end position="1069"/>
    </location>
</feature>
<dbReference type="PANTHER" id="PTHR12360:SF12">
    <property type="entry name" value="TRANSCRIPTIONAL REPRESSOR NF-X1"/>
    <property type="match status" value="1"/>
</dbReference>
<keyword evidence="13" id="KW-1185">Reference proteome</keyword>
<evidence type="ECO:0000256" key="10">
    <source>
        <dbReference type="SAM" id="MobiDB-lite"/>
    </source>
</evidence>
<feature type="compositionally biased region" description="Polar residues" evidence="10">
    <location>
        <begin position="112"/>
        <end position="127"/>
    </location>
</feature>
<keyword evidence="4" id="KW-0677">Repeat</keyword>
<feature type="region of interest" description="Disordered" evidence="10">
    <location>
        <begin position="1"/>
        <end position="173"/>
    </location>
</feature>
<dbReference type="AlphaFoldDB" id="A0A2R6PVK8"/>
<evidence type="ECO:0000259" key="11">
    <source>
        <dbReference type="PROSITE" id="PS51061"/>
    </source>
</evidence>
<dbReference type="Pfam" id="PF01424">
    <property type="entry name" value="R3H"/>
    <property type="match status" value="1"/>
</dbReference>
<evidence type="ECO:0000313" key="13">
    <source>
        <dbReference type="Proteomes" id="UP000186601"/>
    </source>
</evidence>
<dbReference type="InterPro" id="IPR000967">
    <property type="entry name" value="Znf_NFX1"/>
</dbReference>
<dbReference type="GO" id="GO:0000981">
    <property type="term" value="F:DNA-binding transcription factor activity, RNA polymerase II-specific"/>
    <property type="evidence" value="ECO:0007669"/>
    <property type="project" value="TreeGrafter"/>
</dbReference>
<evidence type="ECO:0000256" key="3">
    <source>
        <dbReference type="ARBA" id="ARBA00022723"/>
    </source>
</evidence>
<accession>A0A2R6PVK8</accession>
<dbReference type="SUPFAM" id="SSF82708">
    <property type="entry name" value="R3H domain"/>
    <property type="match status" value="1"/>
</dbReference>
<evidence type="ECO:0000256" key="5">
    <source>
        <dbReference type="ARBA" id="ARBA00022771"/>
    </source>
</evidence>
<feature type="compositionally biased region" description="Basic and acidic residues" evidence="10">
    <location>
        <begin position="7"/>
        <end position="18"/>
    </location>
</feature>
<dbReference type="PANTHER" id="PTHR12360">
    <property type="entry name" value="NUCLEAR TRANSCRIPTION FACTOR, X-BOX BINDING 1 NFX1"/>
    <property type="match status" value="1"/>
</dbReference>
<evidence type="ECO:0000256" key="8">
    <source>
        <dbReference type="ARBA" id="ARBA00023163"/>
    </source>
</evidence>
<gene>
    <name evidence="12" type="ORF">PHLCEN_2v4299</name>
</gene>
<dbReference type="CDD" id="cd06008">
    <property type="entry name" value="NF-X1-zinc-finger"/>
    <property type="match status" value="5"/>
</dbReference>
<dbReference type="Gene3D" id="3.30.1370.50">
    <property type="entry name" value="R3H-like domain"/>
    <property type="match status" value="1"/>
</dbReference>
<dbReference type="Pfam" id="PF01422">
    <property type="entry name" value="zf-NF-X1"/>
    <property type="match status" value="7"/>
</dbReference>
<dbReference type="SMART" id="SM00393">
    <property type="entry name" value="R3H"/>
    <property type="match status" value="1"/>
</dbReference>
<feature type="compositionally biased region" description="Basic and acidic residues" evidence="10">
    <location>
        <begin position="163"/>
        <end position="173"/>
    </location>
</feature>
<dbReference type="PROSITE" id="PS51061">
    <property type="entry name" value="R3H"/>
    <property type="match status" value="1"/>
</dbReference>
<dbReference type="GO" id="GO:0000122">
    <property type="term" value="P:negative regulation of transcription by RNA polymerase II"/>
    <property type="evidence" value="ECO:0007669"/>
    <property type="project" value="TreeGrafter"/>
</dbReference>
<sequence>MSTAAEHTLETKGEDKTQGPHRGRRRAVPTSAGQGTGSSEPVGDSSQKQNNRRRWKQRPPPQQVKPGPASGVGSKGAEGRSGVQPNLSGASGSSRPPHRLPLRSRDTDGAINPTSNNTTVGSESTESQKLKGPYRSGRRGAKFNSELTTDYKRPTTKSAGVDPAEKYRNPAPKKDDLTSTLIFDLSTPPYPDCLICFAAIHPAQPTWSCSPLIPISSATDDETTKDETRLRPETSRCCWTTFHLKCIRSWASKSVKDIVEAWKVRGENRPGEWRCPGCQSKRQVVPASYWCFCGSMPDPKPPRLATPHSCAGPCSRSRVCSHPCSLPCHPGPCPPCNVTTELPCYCEKQTLSFRCSNLAPSRAGVGANLSCGKPCGRRLACGNHPCENPCHDGPCAPCKVTEVAKCYCEKTERELGCGEGVAKTSSIIENGVKRDWTGRFECEDTCNRLFDCGVHRCLKRCHPPSINPAPCPRSPSLVQHCPCGKHPLESSSTPYFPRNSFLTRTSCTDPIPTCESTCLKPLEGCSHSCAAKCHIGPCPPCYIVTVRPCRCGSTTKDIRCYEDQTRARGQQEEIVCDRQCTALRACGKHQCNRVCCPLASLVGKGKGKKKATQLDLDGLGGYAGWHECDLVCGKMLSCGNHDCEERDHRGTCPPCLRSSFEEMICCCGHTILEPPLPCGTQISCRYPCARPPLPCGHPKIPHACHEDPIPCPPCPVLTEKVCACGKKTVGNIRCSQERVSCGTTCGKLLACGFHHCEKLCHGDACGSCHAVCGKSRKLCLPLNHPCTLPCHAPASCSETEPCRALVTVTCPCGRIRQEVPCGRSTMNPAGREGSLRLKCSDDCLMAKRNARLAEALGISSESRSAPVTYNQDLVNFAKADMKFCGLVEKTFADFISSEKKSQILPHMPESRRKFVHDLATIYRLDTQMVDQEPHRSVQLIRRIDSRLPNPLLSASSFAASSSTSSLGKLADLRAPVSQMARPAMGPARLQASTPNLPGSRGWTSVVAGSTSSHPSPVPSPTPWPSSQLGRRSGAVTPSRSAQPTPIVAAVAGQPSQSPEDVPDNWEDDV</sequence>
<evidence type="ECO:0000256" key="7">
    <source>
        <dbReference type="ARBA" id="ARBA00023015"/>
    </source>
</evidence>
<evidence type="ECO:0000256" key="2">
    <source>
        <dbReference type="ARBA" id="ARBA00007269"/>
    </source>
</evidence>
<dbReference type="SMART" id="SM00438">
    <property type="entry name" value="ZnF_NFX"/>
    <property type="match status" value="8"/>
</dbReference>
<name>A0A2R6PVK8_9APHY</name>
<dbReference type="InterPro" id="IPR034078">
    <property type="entry name" value="NFX1_fam"/>
</dbReference>
<comment type="caution">
    <text evidence="12">The sequence shown here is derived from an EMBL/GenBank/DDBJ whole genome shotgun (WGS) entry which is preliminary data.</text>
</comment>
<keyword evidence="7" id="KW-0805">Transcription regulation</keyword>
<dbReference type="OrthoDB" id="6512771at2759"/>
<keyword evidence="3" id="KW-0479">Metal-binding</keyword>